<dbReference type="RefSeq" id="WP_220783438.1">
    <property type="nucleotide sequence ID" value="NZ_BPEY01000174.1"/>
</dbReference>
<dbReference type="Pfam" id="PF19778">
    <property type="entry name" value="RE_endonuc"/>
    <property type="match status" value="1"/>
</dbReference>
<comment type="caution">
    <text evidence="3">The sequence shown here is derived from an EMBL/GenBank/DDBJ whole genome shotgun (WGS) entry which is preliminary data.</text>
</comment>
<keyword evidence="3" id="KW-0547">Nucleotide-binding</keyword>
<dbReference type="InterPro" id="IPR045572">
    <property type="entry name" value="RE_endonuc_C"/>
</dbReference>
<dbReference type="EMBL" id="BPEY01000174">
    <property type="protein sequence ID" value="GIU52329.1"/>
    <property type="molecule type" value="Genomic_DNA"/>
</dbReference>
<keyword evidence="3" id="KW-0347">Helicase</keyword>
<proteinExistence type="predicted"/>
<organism evidence="3 4">
    <name type="scientific">Shewanella sairae</name>
    <dbReference type="NCBI Taxonomy" id="190310"/>
    <lineage>
        <taxon>Bacteria</taxon>
        <taxon>Pseudomonadati</taxon>
        <taxon>Pseudomonadota</taxon>
        <taxon>Gammaproteobacteria</taxon>
        <taxon>Alteromonadales</taxon>
        <taxon>Shewanellaceae</taxon>
        <taxon>Shewanella</taxon>
    </lineage>
</organism>
<accession>A0ABQ4PRU6</accession>
<keyword evidence="3" id="KW-0378">Hydrolase</keyword>
<feature type="domain" description="Type III restriction enzyme C-terminal endonuclease" evidence="2">
    <location>
        <begin position="919"/>
        <end position="1029"/>
    </location>
</feature>
<dbReference type="InterPro" id="IPR006935">
    <property type="entry name" value="Helicase/UvrB_N"/>
</dbReference>
<feature type="domain" description="Helicase/UvrB N-terminal" evidence="1">
    <location>
        <begin position="116"/>
        <end position="273"/>
    </location>
</feature>
<gene>
    <name evidence="3" type="ORF">TUM4438_44750</name>
</gene>
<evidence type="ECO:0000259" key="1">
    <source>
        <dbReference type="Pfam" id="PF04851"/>
    </source>
</evidence>
<sequence>MKLKFKHQAYQADSVQAVVDCFKGQLPNDSASRYKMDPGLAKQDHAGARQQSAAFDENAFKNADIQLSAEQLLTNLHQVQRHQNIETKPSLNQFCDLKGKVLPKTYQPGAALNLDIEMETGTGKTYCYVKSIFELNRQYGWSKFIIVVPSIAIREGVHKSLEITAEHFLEDYGKRARFFTYNSKQLHQLESFSSDGGINVMIINVQAFNARGKDARRIYEELDDFQSRRPIDVIKANRPVMILDEPQKMEGKKTLESFAEFNPLFIIRYSATHKTDHNKVYRLDALDAYNQKLVKKIGVRGITTKGLSGTNAYLYLENIEISPSKPPIARLEFELKLKSGAIKRIIRKMSKGDNLYDLSDGLEQYKDNFVISDINANTDTISFLNGTELHVGEACGDVNEAALRRMQIREAVKAHLDKEIRLFGKGIKVLSLFFIDEVAKYRDYSVEDEKGEYARVFEEEYNNLVLEYMPLATEHGDTPYAKYLKRDAATQVHKGYFSIDKKSKRLIDPKFAVRGDDAGLANDENATAAYDLILKDKERLLSFEEPTRFIFSHSALREGWDNPNVFVICMLKHSDNTISRRQEVGRGLRLAVDQTGERIDHPSIVHEVNQLTVVASESYKDFVSGLQRDISESLSGRPKVADEKYFTGKFFATTDGDVEVTADLAKLIYRYLLKNDYSDDNDRITDEYHQAKRDDQLASLPDALQPYAEQVFQLIDSVYSSAQLPEISDDRKAKLNSLNQNFDKKEFQELWARINHKAIYNVEFDSQELIKNAIPVLDDKLRVERLQFDIVRGEQVDNVDAEQVKSGQSFKIKESETPEYTASINSSVTYDLLGKVAEDTKLKRHTIAQILAGIGAHVFEQFQHNPEDFIARAVTLINEQKAAMVIEHLAYDTLEDKFNTDIFTVNQKQDFSNAGDPLERHIYDYVVTDSKTERKFVQELDTAKDKISVYAKLPSGFFIPTPVGNYNPDWAIAFVEGSVKHVYFVAETKGSMQSMQLKGTELAKIDCAKRFFETVNEKFAKDKVKYDVVVNYDDLKRLVM</sequence>
<dbReference type="Pfam" id="PF04851">
    <property type="entry name" value="ResIII"/>
    <property type="match status" value="1"/>
</dbReference>
<dbReference type="GO" id="GO:0004386">
    <property type="term" value="F:helicase activity"/>
    <property type="evidence" value="ECO:0007669"/>
    <property type="project" value="UniProtKB-KW"/>
</dbReference>
<keyword evidence="4" id="KW-1185">Reference proteome</keyword>
<dbReference type="Gene3D" id="3.40.50.300">
    <property type="entry name" value="P-loop containing nucleotide triphosphate hydrolases"/>
    <property type="match status" value="2"/>
</dbReference>
<keyword evidence="3" id="KW-0067">ATP-binding</keyword>
<reference evidence="3" key="1">
    <citation type="submission" date="2021-05" db="EMBL/GenBank/DDBJ databases">
        <title>Molecular characterization for Shewanella algae harboring chromosomal blaOXA-55-like strains isolated from clinical and environment sample.</title>
        <authorList>
            <person name="Ohama Y."/>
            <person name="Aoki K."/>
            <person name="Harada S."/>
            <person name="Moriya K."/>
            <person name="Ishii Y."/>
            <person name="Tateda K."/>
        </authorList>
    </citation>
    <scope>NUCLEOTIDE SEQUENCE</scope>
    <source>
        <strain evidence="3">JCM 11563</strain>
    </source>
</reference>
<dbReference type="Proteomes" id="UP000887104">
    <property type="component" value="Unassembled WGS sequence"/>
</dbReference>
<dbReference type="SUPFAM" id="SSF52540">
    <property type="entry name" value="P-loop containing nucleoside triphosphate hydrolases"/>
    <property type="match status" value="2"/>
</dbReference>
<evidence type="ECO:0000259" key="2">
    <source>
        <dbReference type="Pfam" id="PF19778"/>
    </source>
</evidence>
<name>A0ABQ4PRU6_9GAMM</name>
<evidence type="ECO:0000313" key="4">
    <source>
        <dbReference type="Proteomes" id="UP000887104"/>
    </source>
</evidence>
<evidence type="ECO:0000313" key="3">
    <source>
        <dbReference type="EMBL" id="GIU52329.1"/>
    </source>
</evidence>
<protein>
    <submittedName>
        <fullName evidence="3">DEAD/DEAH box helicase</fullName>
    </submittedName>
</protein>
<dbReference type="InterPro" id="IPR027417">
    <property type="entry name" value="P-loop_NTPase"/>
</dbReference>